<organism evidence="1 2">
    <name type="scientific">Abeliophyllum distichum</name>
    <dbReference type="NCBI Taxonomy" id="126358"/>
    <lineage>
        <taxon>Eukaryota</taxon>
        <taxon>Viridiplantae</taxon>
        <taxon>Streptophyta</taxon>
        <taxon>Embryophyta</taxon>
        <taxon>Tracheophyta</taxon>
        <taxon>Spermatophyta</taxon>
        <taxon>Magnoliopsida</taxon>
        <taxon>eudicotyledons</taxon>
        <taxon>Gunneridae</taxon>
        <taxon>Pentapetalae</taxon>
        <taxon>asterids</taxon>
        <taxon>lamiids</taxon>
        <taxon>Lamiales</taxon>
        <taxon>Oleaceae</taxon>
        <taxon>Forsythieae</taxon>
        <taxon>Abeliophyllum</taxon>
    </lineage>
</organism>
<protein>
    <recommendedName>
        <fullName evidence="3">ATP-dependent DNA helicase</fullName>
    </recommendedName>
</protein>
<proteinExistence type="predicted"/>
<dbReference type="AlphaFoldDB" id="A0ABD1QUY2"/>
<evidence type="ECO:0008006" key="3">
    <source>
        <dbReference type="Google" id="ProtNLM"/>
    </source>
</evidence>
<dbReference type="EMBL" id="JBFOLK010000010">
    <property type="protein sequence ID" value="KAL2479995.1"/>
    <property type="molecule type" value="Genomic_DNA"/>
</dbReference>
<dbReference type="Proteomes" id="UP001604336">
    <property type="component" value="Unassembled WGS sequence"/>
</dbReference>
<sequence>MLIQFGRPIARIFSKNNCETATKAESDQARGLDKSLYISVGACVMLRANLVTHNGLINGAMGTVVDIVYAVNCKSPFDSPLAIMVDFDNYCGISFRSLMSARGNEFYQIKKLWQNYLS</sequence>
<accession>A0ABD1QUY2</accession>
<comment type="caution">
    <text evidence="1">The sequence shown here is derived from an EMBL/GenBank/DDBJ whole genome shotgun (WGS) entry which is preliminary data.</text>
</comment>
<gene>
    <name evidence="1" type="ORF">Adt_32961</name>
</gene>
<keyword evidence="2" id="KW-1185">Reference proteome</keyword>
<evidence type="ECO:0000313" key="1">
    <source>
        <dbReference type="EMBL" id="KAL2479995.1"/>
    </source>
</evidence>
<reference evidence="2" key="1">
    <citation type="submission" date="2024-07" db="EMBL/GenBank/DDBJ databases">
        <title>Two chromosome-level genome assemblies of Korean endemic species Abeliophyllum distichum and Forsythia ovata (Oleaceae).</title>
        <authorList>
            <person name="Jang H."/>
        </authorList>
    </citation>
    <scope>NUCLEOTIDE SEQUENCE [LARGE SCALE GENOMIC DNA]</scope>
</reference>
<name>A0ABD1QUY2_9LAMI</name>
<evidence type="ECO:0000313" key="2">
    <source>
        <dbReference type="Proteomes" id="UP001604336"/>
    </source>
</evidence>